<reference evidence="1" key="1">
    <citation type="journal article" date="2015" name="Genome Biol. Evol.">
        <title>Organellar Genomes of White Spruce (Picea glauca): Assembly and Annotation.</title>
        <authorList>
            <person name="Jackman S.D."/>
            <person name="Warren R.L."/>
            <person name="Gibb E.A."/>
            <person name="Vandervalk B.P."/>
            <person name="Mohamadi H."/>
            <person name="Chu J."/>
            <person name="Raymond A."/>
            <person name="Pleasance S."/>
            <person name="Coope R."/>
            <person name="Wildung M.R."/>
            <person name="Ritland C.E."/>
            <person name="Bousquet J."/>
            <person name="Jones S.J."/>
            <person name="Bohlmann J."/>
            <person name="Birol I."/>
        </authorList>
    </citation>
    <scope>NUCLEOTIDE SEQUENCE [LARGE SCALE GENOMIC DNA]</scope>
    <source>
        <tissue evidence="1">Flushing bud</tissue>
    </source>
</reference>
<dbReference type="EMBL" id="LKAM01000008">
    <property type="protein sequence ID" value="KUM46980.1"/>
    <property type="molecule type" value="Genomic_DNA"/>
</dbReference>
<comment type="caution">
    <text evidence="1">The sequence shown here is derived from an EMBL/GenBank/DDBJ whole genome shotgun (WGS) entry which is preliminary data.</text>
</comment>
<gene>
    <name evidence="1" type="ORF">ABT39_MTgene5984</name>
</gene>
<keyword evidence="1" id="KW-0496">Mitochondrion</keyword>
<sequence>MLEVFTAPANVEALVDFELAQLWNSRPFFLLSFNGVRRNARNMGPEIAEEAEDIHSQWQAEWMGKERISPRPLCYLCLKVSSSTLYPPSDFYLLCFPRLFRPTRTSGPELWQRDRSLYM</sequence>
<organism evidence="1">
    <name type="scientific">Picea glauca</name>
    <name type="common">White spruce</name>
    <name type="synonym">Pinus glauca</name>
    <dbReference type="NCBI Taxonomy" id="3330"/>
    <lineage>
        <taxon>Eukaryota</taxon>
        <taxon>Viridiplantae</taxon>
        <taxon>Streptophyta</taxon>
        <taxon>Embryophyta</taxon>
        <taxon>Tracheophyta</taxon>
        <taxon>Spermatophyta</taxon>
        <taxon>Pinopsida</taxon>
        <taxon>Pinidae</taxon>
        <taxon>Conifers I</taxon>
        <taxon>Pinales</taxon>
        <taxon>Pinaceae</taxon>
        <taxon>Picea</taxon>
    </lineage>
</organism>
<dbReference type="AlphaFoldDB" id="A0A101LX69"/>
<evidence type="ECO:0000313" key="1">
    <source>
        <dbReference type="EMBL" id="KUM46980.1"/>
    </source>
</evidence>
<protein>
    <submittedName>
        <fullName evidence="1">Uncharacterized protein</fullName>
    </submittedName>
</protein>
<proteinExistence type="predicted"/>
<accession>A0A101LX69</accession>
<name>A0A101LX69_PICGL</name>
<geneLocation type="mitochondrion" evidence="1"/>